<organism evidence="1 2">
    <name type="scientific">Opisthorchis viverrini</name>
    <name type="common">Southeast Asian liver fluke</name>
    <dbReference type="NCBI Taxonomy" id="6198"/>
    <lineage>
        <taxon>Eukaryota</taxon>
        <taxon>Metazoa</taxon>
        <taxon>Spiralia</taxon>
        <taxon>Lophotrochozoa</taxon>
        <taxon>Platyhelminthes</taxon>
        <taxon>Trematoda</taxon>
        <taxon>Digenea</taxon>
        <taxon>Opisthorchiida</taxon>
        <taxon>Opisthorchiata</taxon>
        <taxon>Opisthorchiidae</taxon>
        <taxon>Opisthorchis</taxon>
    </lineage>
</organism>
<dbReference type="InterPro" id="IPR027417">
    <property type="entry name" value="P-loop_NTPase"/>
</dbReference>
<dbReference type="EMBL" id="KV907024">
    <property type="protein sequence ID" value="OON13900.1"/>
    <property type="molecule type" value="Genomic_DNA"/>
</dbReference>
<reference evidence="1 2" key="1">
    <citation type="submission" date="2015-03" db="EMBL/GenBank/DDBJ databases">
        <title>Draft genome of the nematode, Opisthorchis viverrini.</title>
        <authorList>
            <person name="Mitreva M."/>
        </authorList>
    </citation>
    <scope>NUCLEOTIDE SEQUENCE [LARGE SCALE GENOMIC DNA]</scope>
    <source>
        <strain evidence="1">Khon Kaen</strain>
    </source>
</reference>
<dbReference type="Gene3D" id="3.40.50.300">
    <property type="entry name" value="P-loop containing nucleotide triphosphate hydrolases"/>
    <property type="match status" value="1"/>
</dbReference>
<evidence type="ECO:0008006" key="3">
    <source>
        <dbReference type="Google" id="ProtNLM"/>
    </source>
</evidence>
<dbReference type="GO" id="GO:0003924">
    <property type="term" value="F:GTPase activity"/>
    <property type="evidence" value="ECO:0007669"/>
    <property type="project" value="InterPro"/>
</dbReference>
<dbReference type="InterPro" id="IPR001806">
    <property type="entry name" value="Small_GTPase"/>
</dbReference>
<evidence type="ECO:0000313" key="2">
    <source>
        <dbReference type="Proteomes" id="UP000243686"/>
    </source>
</evidence>
<dbReference type="GO" id="GO:0005525">
    <property type="term" value="F:GTP binding"/>
    <property type="evidence" value="ECO:0007669"/>
    <property type="project" value="InterPro"/>
</dbReference>
<sequence>MPSVQLPRPIEVKLAIIGDVKCGKSCLIKRFCEKRYTAKYFPTIGVDFGIKRYGSVANRNCSDLEGLPSETNS</sequence>
<evidence type="ECO:0000313" key="1">
    <source>
        <dbReference type="EMBL" id="OON13900.1"/>
    </source>
</evidence>
<proteinExistence type="predicted"/>
<protein>
    <recommendedName>
        <fullName evidence="3">Ras family protein</fullName>
    </recommendedName>
</protein>
<dbReference type="Pfam" id="PF00071">
    <property type="entry name" value="Ras"/>
    <property type="match status" value="1"/>
</dbReference>
<keyword evidence="2" id="KW-1185">Reference proteome</keyword>
<dbReference type="PRINTS" id="PR00449">
    <property type="entry name" value="RASTRNSFRMNG"/>
</dbReference>
<dbReference type="SUPFAM" id="SSF52540">
    <property type="entry name" value="P-loop containing nucleoside triphosphate hydrolases"/>
    <property type="match status" value="1"/>
</dbReference>
<accession>A0A1S8WHG9</accession>
<gene>
    <name evidence="1" type="ORF">X801_10314</name>
</gene>
<dbReference type="AlphaFoldDB" id="A0A1S8WHG9"/>
<name>A0A1S8WHG9_OPIVI</name>
<dbReference type="Proteomes" id="UP000243686">
    <property type="component" value="Unassembled WGS sequence"/>
</dbReference>